<keyword evidence="3 5" id="KW-0687">Ribonucleoprotein</keyword>
<dbReference type="FunFam" id="3.30.1440.10:FF:000001">
    <property type="entry name" value="50S ribosomal protein L5"/>
    <property type="match status" value="1"/>
</dbReference>
<dbReference type="InterPro" id="IPR031309">
    <property type="entry name" value="Ribosomal_uL5_C"/>
</dbReference>
<protein>
    <recommendedName>
        <fullName evidence="4 5">Large ribosomal subunit protein uL5</fullName>
    </recommendedName>
</protein>
<comment type="function">
    <text evidence="5">This is 1 of the proteins that bind and probably mediate the attachment of the 5S RNA into the large ribosomal subunit, where it forms part of the central protuberance. In the 70S ribosome it contacts protein S13 of the 30S subunit (bridge B1b), connecting the 2 subunits; this bridge is implicated in subunit movement. Contacts the P site tRNA; the 5S rRNA and some of its associated proteins might help stabilize positioning of ribosome-bound tRNAs.</text>
</comment>
<keyword evidence="5" id="KW-0699">rRNA-binding</keyword>
<evidence type="ECO:0000256" key="4">
    <source>
        <dbReference type="ARBA" id="ARBA00035245"/>
    </source>
</evidence>
<reference evidence="9 10" key="1">
    <citation type="journal article" date="2019" name="Nat. Microbiol.">
        <title>Mediterranean grassland soil C-N compound turnover is dependent on rainfall and depth, and is mediated by genomically divergent microorganisms.</title>
        <authorList>
            <person name="Diamond S."/>
            <person name="Andeer P.F."/>
            <person name="Li Z."/>
            <person name="Crits-Christoph A."/>
            <person name="Burstein D."/>
            <person name="Anantharaman K."/>
            <person name="Lane K.R."/>
            <person name="Thomas B.C."/>
            <person name="Pan C."/>
            <person name="Northen T.R."/>
            <person name="Banfield J.F."/>
        </authorList>
    </citation>
    <scope>NUCLEOTIDE SEQUENCE [LARGE SCALE GENOMIC DNA]</scope>
    <source>
        <strain evidence="9">WS_9</strain>
    </source>
</reference>
<feature type="compositionally biased region" description="Basic and acidic residues" evidence="6">
    <location>
        <begin position="1"/>
        <end position="21"/>
    </location>
</feature>
<evidence type="ECO:0000256" key="1">
    <source>
        <dbReference type="ARBA" id="ARBA00008553"/>
    </source>
</evidence>
<comment type="subunit">
    <text evidence="5">Part of the 50S ribosomal subunit; part of the 5S rRNA/L5/L18/L25 subcomplex. Contacts the 5S rRNA and the P site tRNA. Forms a bridge to the 30S subunit in the 70S ribosome.</text>
</comment>
<evidence type="ECO:0000259" key="8">
    <source>
        <dbReference type="Pfam" id="PF00673"/>
    </source>
</evidence>
<feature type="domain" description="Large ribosomal subunit protein uL5 N-terminal" evidence="7">
    <location>
        <begin position="86"/>
        <end position="142"/>
    </location>
</feature>
<dbReference type="Proteomes" id="UP000317691">
    <property type="component" value="Unassembled WGS sequence"/>
</dbReference>
<dbReference type="InterPro" id="IPR002132">
    <property type="entry name" value="Ribosomal_uL5"/>
</dbReference>
<name>A0A538TRV1_UNCEI</name>
<dbReference type="NCBIfam" id="NF000585">
    <property type="entry name" value="PRK00010.1"/>
    <property type="match status" value="1"/>
</dbReference>
<dbReference type="Pfam" id="PF00281">
    <property type="entry name" value="Ribosomal_L5"/>
    <property type="match status" value="1"/>
</dbReference>
<evidence type="ECO:0000256" key="2">
    <source>
        <dbReference type="ARBA" id="ARBA00022980"/>
    </source>
</evidence>
<dbReference type="GO" id="GO:1990904">
    <property type="term" value="C:ribonucleoprotein complex"/>
    <property type="evidence" value="ECO:0007669"/>
    <property type="project" value="UniProtKB-KW"/>
</dbReference>
<comment type="caution">
    <text evidence="9">The sequence shown here is derived from an EMBL/GenBank/DDBJ whole genome shotgun (WGS) entry which is preliminary data.</text>
</comment>
<dbReference type="InterPro" id="IPR020930">
    <property type="entry name" value="Ribosomal_uL5_bac-type"/>
</dbReference>
<sequence length="244" mass="27221">MADEKEKKEKKEAKPKGEAKPKVPGADAKAKAKGEGKKSKGKGRDAGAAAGPTIAEAEPPARVPRIKEHYEKNVLPELVKRFSYKNPMQAPRLRKIVVNMGVGDALQNVKMLDTAAIELGAITGQKAALRRAKKSIANFKLREGQPIGCMVTLRGARMYEFYDRLVNVALPRIRDFRGVPMRSFDGRGNYTIGLTEQIIFPEINYDRVDKIRGMDVTFVTSAKTDEEGQELLRLLNMPFRQPQR</sequence>
<feature type="compositionally biased region" description="Basic and acidic residues" evidence="6">
    <location>
        <begin position="28"/>
        <end position="45"/>
    </location>
</feature>
<dbReference type="Gene3D" id="3.30.1440.10">
    <property type="match status" value="1"/>
</dbReference>
<feature type="domain" description="Large ribosomal subunit protein uL5 C-terminal" evidence="8">
    <location>
        <begin position="146"/>
        <end position="239"/>
    </location>
</feature>
<evidence type="ECO:0000313" key="9">
    <source>
        <dbReference type="EMBL" id="TMQ66356.1"/>
    </source>
</evidence>
<evidence type="ECO:0000313" key="10">
    <source>
        <dbReference type="Proteomes" id="UP000317691"/>
    </source>
</evidence>
<keyword evidence="5" id="KW-0820">tRNA-binding</keyword>
<dbReference type="EMBL" id="VBOZ01000009">
    <property type="protein sequence ID" value="TMQ66356.1"/>
    <property type="molecule type" value="Genomic_DNA"/>
</dbReference>
<dbReference type="InterPro" id="IPR031310">
    <property type="entry name" value="Ribosomal_uL5_N"/>
</dbReference>
<dbReference type="GO" id="GO:0005840">
    <property type="term" value="C:ribosome"/>
    <property type="evidence" value="ECO:0007669"/>
    <property type="project" value="UniProtKB-KW"/>
</dbReference>
<evidence type="ECO:0000259" key="7">
    <source>
        <dbReference type="Pfam" id="PF00281"/>
    </source>
</evidence>
<comment type="similarity">
    <text evidence="1 5">Belongs to the universal ribosomal protein uL5 family.</text>
</comment>
<dbReference type="InterPro" id="IPR022803">
    <property type="entry name" value="Ribosomal_uL5_dom_sf"/>
</dbReference>
<feature type="region of interest" description="Disordered" evidence="6">
    <location>
        <begin position="1"/>
        <end position="62"/>
    </location>
</feature>
<dbReference type="Pfam" id="PF00673">
    <property type="entry name" value="Ribosomal_L5_C"/>
    <property type="match status" value="1"/>
</dbReference>
<gene>
    <name evidence="5 9" type="primary">rplE</name>
    <name evidence="9" type="ORF">E6K79_03115</name>
</gene>
<feature type="compositionally biased region" description="Low complexity" evidence="6">
    <location>
        <begin position="46"/>
        <end position="60"/>
    </location>
</feature>
<evidence type="ECO:0000256" key="5">
    <source>
        <dbReference type="HAMAP-Rule" id="MF_01333"/>
    </source>
</evidence>
<evidence type="ECO:0000256" key="3">
    <source>
        <dbReference type="ARBA" id="ARBA00023274"/>
    </source>
</evidence>
<keyword evidence="2 5" id="KW-0689">Ribosomal protein</keyword>
<dbReference type="AlphaFoldDB" id="A0A538TRV1"/>
<proteinExistence type="inferred from homology"/>
<dbReference type="GO" id="GO:0000049">
    <property type="term" value="F:tRNA binding"/>
    <property type="evidence" value="ECO:0007669"/>
    <property type="project" value="UniProtKB-UniRule"/>
</dbReference>
<dbReference type="PANTHER" id="PTHR11994">
    <property type="entry name" value="60S RIBOSOMAL PROTEIN L11-RELATED"/>
    <property type="match status" value="1"/>
</dbReference>
<dbReference type="GO" id="GO:0006412">
    <property type="term" value="P:translation"/>
    <property type="evidence" value="ECO:0007669"/>
    <property type="project" value="UniProtKB-UniRule"/>
</dbReference>
<keyword evidence="5" id="KW-0694">RNA-binding</keyword>
<dbReference type="GO" id="GO:0003735">
    <property type="term" value="F:structural constituent of ribosome"/>
    <property type="evidence" value="ECO:0007669"/>
    <property type="project" value="InterPro"/>
</dbReference>
<accession>A0A538TRV1</accession>
<organism evidence="9 10">
    <name type="scientific">Eiseniibacteriota bacterium</name>
    <dbReference type="NCBI Taxonomy" id="2212470"/>
    <lineage>
        <taxon>Bacteria</taxon>
        <taxon>Candidatus Eiseniibacteriota</taxon>
    </lineage>
</organism>
<dbReference type="HAMAP" id="MF_01333_B">
    <property type="entry name" value="Ribosomal_uL5_B"/>
    <property type="match status" value="1"/>
</dbReference>
<dbReference type="GO" id="GO:0019843">
    <property type="term" value="F:rRNA binding"/>
    <property type="evidence" value="ECO:0007669"/>
    <property type="project" value="UniProtKB-UniRule"/>
</dbReference>
<evidence type="ECO:0000256" key="6">
    <source>
        <dbReference type="SAM" id="MobiDB-lite"/>
    </source>
</evidence>
<dbReference type="SUPFAM" id="SSF55282">
    <property type="entry name" value="RL5-like"/>
    <property type="match status" value="1"/>
</dbReference>